<protein>
    <recommendedName>
        <fullName evidence="3">Cysteine-rich CWC family protein</fullName>
    </recommendedName>
</protein>
<gene>
    <name evidence="1" type="ORF">C6570_05385</name>
</gene>
<evidence type="ECO:0008006" key="3">
    <source>
        <dbReference type="Google" id="ProtNLM"/>
    </source>
</evidence>
<dbReference type="Pfam" id="PF14375">
    <property type="entry name" value="Cys_rich_CWC"/>
    <property type="match status" value="1"/>
</dbReference>
<dbReference type="AlphaFoldDB" id="A0A2S0MCX7"/>
<proteinExistence type="predicted"/>
<dbReference type="EMBL" id="CP027666">
    <property type="protein sequence ID" value="AVO33755.1"/>
    <property type="molecule type" value="Genomic_DNA"/>
</dbReference>
<evidence type="ECO:0000313" key="1">
    <source>
        <dbReference type="EMBL" id="AVO33755.1"/>
    </source>
</evidence>
<evidence type="ECO:0000313" key="2">
    <source>
        <dbReference type="Proteomes" id="UP000239709"/>
    </source>
</evidence>
<dbReference type="InterPro" id="IPR032720">
    <property type="entry name" value="Cys_rich_CWC"/>
</dbReference>
<sequence length="84" mass="8215">MTAPHLVSTCAASPGIDATRCPLCGGPNGCAMAAAGADPKAAAACWCMAASFPPALLEKVPAAARRRACICARCAAQAAAREGA</sequence>
<name>A0A2S0MCX7_9BURK</name>
<dbReference type="RefSeq" id="WP_106702312.1">
    <property type="nucleotide sequence ID" value="NZ_CP027666.1"/>
</dbReference>
<accession>A0A2S0MCX7</accession>
<organism evidence="1 2">
    <name type="scientific">Ottowia oryzae</name>
    <dbReference type="NCBI Taxonomy" id="2109914"/>
    <lineage>
        <taxon>Bacteria</taxon>
        <taxon>Pseudomonadati</taxon>
        <taxon>Pseudomonadota</taxon>
        <taxon>Betaproteobacteria</taxon>
        <taxon>Burkholderiales</taxon>
        <taxon>Comamonadaceae</taxon>
        <taxon>Ottowia</taxon>
    </lineage>
</organism>
<keyword evidence="2" id="KW-1185">Reference proteome</keyword>
<reference evidence="1 2" key="1">
    <citation type="submission" date="2018-03" db="EMBL/GenBank/DDBJ databases">
        <title>Genome sequencing of Ottowia sp.</title>
        <authorList>
            <person name="Kim S.-J."/>
            <person name="Heo J."/>
            <person name="Kwon S.-W."/>
        </authorList>
    </citation>
    <scope>NUCLEOTIDE SEQUENCE [LARGE SCALE GENOMIC DNA]</scope>
    <source>
        <strain evidence="1 2">KADR8-3</strain>
    </source>
</reference>
<dbReference type="Proteomes" id="UP000239709">
    <property type="component" value="Chromosome"/>
</dbReference>
<dbReference type="KEGG" id="otk:C6570_05385"/>